<dbReference type="NCBIfam" id="NF001416">
    <property type="entry name" value="PRK00292.1-3"/>
    <property type="match status" value="1"/>
</dbReference>
<comment type="catalytic activity">
    <reaction evidence="3">
        <text>D-glucose + ATP = D-glucose 6-phosphate + ADP + H(+)</text>
        <dbReference type="Rhea" id="RHEA:17825"/>
        <dbReference type="ChEBI" id="CHEBI:4167"/>
        <dbReference type="ChEBI" id="CHEBI:15378"/>
        <dbReference type="ChEBI" id="CHEBI:30616"/>
        <dbReference type="ChEBI" id="CHEBI:61548"/>
        <dbReference type="ChEBI" id="CHEBI:456216"/>
        <dbReference type="EC" id="2.7.1.2"/>
    </reaction>
</comment>
<dbReference type="NCBIfam" id="TIGR00749">
    <property type="entry name" value="glk"/>
    <property type="match status" value="1"/>
</dbReference>
<evidence type="ECO:0000256" key="2">
    <source>
        <dbReference type="ARBA" id="ARBA00022777"/>
    </source>
</evidence>
<dbReference type="EMBL" id="JBHLXE010000111">
    <property type="protein sequence ID" value="MFC0180985.1"/>
    <property type="molecule type" value="Genomic_DNA"/>
</dbReference>
<dbReference type="CDD" id="cd24008">
    <property type="entry name" value="ASKHA_NBD_GLK"/>
    <property type="match status" value="1"/>
</dbReference>
<keyword evidence="6" id="KW-1185">Reference proteome</keyword>
<dbReference type="HAMAP" id="MF_00524">
    <property type="entry name" value="Glucokinase"/>
    <property type="match status" value="1"/>
</dbReference>
<dbReference type="PANTHER" id="PTHR47690">
    <property type="entry name" value="GLUCOKINASE"/>
    <property type="match status" value="1"/>
</dbReference>
<dbReference type="InterPro" id="IPR050201">
    <property type="entry name" value="Bacterial_glucokinase"/>
</dbReference>
<dbReference type="Proteomes" id="UP001589758">
    <property type="component" value="Unassembled WGS sequence"/>
</dbReference>
<accession>A0ABV6CFU7</accession>
<comment type="caution">
    <text evidence="5">The sequence shown here is derived from an EMBL/GenBank/DDBJ whole genome shotgun (WGS) entry which is preliminary data.</text>
</comment>
<proteinExistence type="inferred from homology"/>
<comment type="subcellular location">
    <subcellularLocation>
        <location evidence="3">Cytoplasm</location>
    </subcellularLocation>
</comment>
<dbReference type="PANTHER" id="PTHR47690:SF1">
    <property type="entry name" value="GLUCOKINASE"/>
    <property type="match status" value="1"/>
</dbReference>
<dbReference type="GO" id="GO:0004340">
    <property type="term" value="F:glucokinase activity"/>
    <property type="evidence" value="ECO:0007669"/>
    <property type="project" value="UniProtKB-EC"/>
</dbReference>
<evidence type="ECO:0000256" key="4">
    <source>
        <dbReference type="RuleBase" id="RU004046"/>
    </source>
</evidence>
<dbReference type="Gene3D" id="3.40.367.20">
    <property type="match status" value="1"/>
</dbReference>
<dbReference type="InterPro" id="IPR043129">
    <property type="entry name" value="ATPase_NBD"/>
</dbReference>
<keyword evidence="2 3" id="KW-0418">Kinase</keyword>
<dbReference type="Gene3D" id="3.30.420.40">
    <property type="match status" value="1"/>
</dbReference>
<keyword evidence="3" id="KW-0547">Nucleotide-binding</keyword>
<evidence type="ECO:0000256" key="3">
    <source>
        <dbReference type="HAMAP-Rule" id="MF_00524"/>
    </source>
</evidence>
<evidence type="ECO:0000256" key="1">
    <source>
        <dbReference type="ARBA" id="ARBA00022679"/>
    </source>
</evidence>
<dbReference type="Pfam" id="PF02685">
    <property type="entry name" value="Glucokinase"/>
    <property type="match status" value="1"/>
</dbReference>
<keyword evidence="3" id="KW-0963">Cytoplasm</keyword>
<keyword evidence="3" id="KW-0324">Glycolysis</keyword>
<feature type="binding site" evidence="3">
    <location>
        <begin position="9"/>
        <end position="14"/>
    </location>
    <ligand>
        <name>ATP</name>
        <dbReference type="ChEBI" id="CHEBI:30616"/>
    </ligand>
</feature>
<dbReference type="InterPro" id="IPR003836">
    <property type="entry name" value="Glucokinase"/>
</dbReference>
<keyword evidence="1 3" id="KW-0808">Transferase</keyword>
<reference evidence="5 6" key="1">
    <citation type="submission" date="2024-09" db="EMBL/GenBank/DDBJ databases">
        <authorList>
            <person name="Sun Q."/>
            <person name="Mori K."/>
        </authorList>
    </citation>
    <scope>NUCLEOTIDE SEQUENCE [LARGE SCALE GENOMIC DNA]</scope>
    <source>
        <strain evidence="5 6">CCM 8545</strain>
    </source>
</reference>
<comment type="similarity">
    <text evidence="3 4">Belongs to the bacterial glucokinase family.</text>
</comment>
<gene>
    <name evidence="3" type="primary">glk</name>
    <name evidence="5" type="ORF">ACFFIT_12970</name>
</gene>
<protein>
    <recommendedName>
        <fullName evidence="3">Glucokinase</fullName>
        <ecNumber evidence="3">2.7.1.2</ecNumber>
    </recommendedName>
    <alternativeName>
        <fullName evidence="3">Glucose kinase</fullName>
    </alternativeName>
</protein>
<keyword evidence="3" id="KW-0067">ATP-binding</keyword>
<evidence type="ECO:0000313" key="6">
    <source>
        <dbReference type="Proteomes" id="UP001589758"/>
    </source>
</evidence>
<sequence>MENKYIIVADIGGTNARFGLCHIDSGEISTIENFQTADYPGIEEVIEVYLGRCQSHGCITSTKAIKAGCFAIATAITSDQIKMTNNAWQFSRTKVQSQFDFDHLFFINDFTAVSMAIPMLKENDVIQFGGQNAIKDQPVGVYGAGTGLGVSYLIPAQGKWVTFAAEGGHVDFAPTCNEEIAILKYTRNFYQGRVSAERILSGMGIVNIYNALCEHHNQTAQFTEAKDITAHALDNSCTISVKTLEHFCRILGRFGGNLALTLGAFGGIYLAGGIVPKILPFFEKSDFRAGFEDKGRFSEYTRNIPVFLITHPQTGLLGSGAFARQELGIQLHH</sequence>
<dbReference type="RefSeq" id="WP_385878315.1">
    <property type="nucleotide sequence ID" value="NZ_JBHLXE010000111.1"/>
</dbReference>
<dbReference type="SUPFAM" id="SSF53067">
    <property type="entry name" value="Actin-like ATPase domain"/>
    <property type="match status" value="1"/>
</dbReference>
<dbReference type="EC" id="2.7.1.2" evidence="3"/>
<organism evidence="5 6">
    <name type="scientific">Thorsellia kenyensis</name>
    <dbReference type="NCBI Taxonomy" id="1549888"/>
    <lineage>
        <taxon>Bacteria</taxon>
        <taxon>Pseudomonadati</taxon>
        <taxon>Pseudomonadota</taxon>
        <taxon>Gammaproteobacteria</taxon>
        <taxon>Enterobacterales</taxon>
        <taxon>Thorselliaceae</taxon>
        <taxon>Thorsellia</taxon>
    </lineage>
</organism>
<name>A0ABV6CFU7_9GAMM</name>
<evidence type="ECO:0000313" key="5">
    <source>
        <dbReference type="EMBL" id="MFC0180985.1"/>
    </source>
</evidence>